<reference evidence="1 2" key="1">
    <citation type="submission" date="2024-01" db="EMBL/GenBank/DDBJ databases">
        <authorList>
            <person name="Waweru B."/>
        </authorList>
    </citation>
    <scope>NUCLEOTIDE SEQUENCE [LARGE SCALE GENOMIC DNA]</scope>
</reference>
<accession>A0AAV1S9H6</accession>
<sequence>MDYAFRAHGEVGETRTDKQNLCRSLLDAGDKRTECRFDIVVLALRGMMVITHGEDRKVLRKCAVPTVETAGKIQKASLKDLSLGYGEMMDYQ</sequence>
<evidence type="ECO:0000313" key="1">
    <source>
        <dbReference type="EMBL" id="CAK7347595.1"/>
    </source>
</evidence>
<comment type="caution">
    <text evidence="1">The sequence shown here is derived from an EMBL/GenBank/DDBJ whole genome shotgun (WGS) entry which is preliminary data.</text>
</comment>
<proteinExistence type="predicted"/>
<keyword evidence="2" id="KW-1185">Reference proteome</keyword>
<evidence type="ECO:0000313" key="2">
    <source>
        <dbReference type="Proteomes" id="UP001314170"/>
    </source>
</evidence>
<gene>
    <name evidence="1" type="ORF">DCAF_LOCUS20283</name>
</gene>
<protein>
    <submittedName>
        <fullName evidence="1">Uncharacterized protein</fullName>
    </submittedName>
</protein>
<organism evidence="1 2">
    <name type="scientific">Dovyalis caffra</name>
    <dbReference type="NCBI Taxonomy" id="77055"/>
    <lineage>
        <taxon>Eukaryota</taxon>
        <taxon>Viridiplantae</taxon>
        <taxon>Streptophyta</taxon>
        <taxon>Embryophyta</taxon>
        <taxon>Tracheophyta</taxon>
        <taxon>Spermatophyta</taxon>
        <taxon>Magnoliopsida</taxon>
        <taxon>eudicotyledons</taxon>
        <taxon>Gunneridae</taxon>
        <taxon>Pentapetalae</taxon>
        <taxon>rosids</taxon>
        <taxon>fabids</taxon>
        <taxon>Malpighiales</taxon>
        <taxon>Salicaceae</taxon>
        <taxon>Flacourtieae</taxon>
        <taxon>Dovyalis</taxon>
    </lineage>
</organism>
<dbReference type="EMBL" id="CAWUPB010001173">
    <property type="protein sequence ID" value="CAK7347595.1"/>
    <property type="molecule type" value="Genomic_DNA"/>
</dbReference>
<dbReference type="Proteomes" id="UP001314170">
    <property type="component" value="Unassembled WGS sequence"/>
</dbReference>
<name>A0AAV1S9H6_9ROSI</name>
<dbReference type="AlphaFoldDB" id="A0AAV1S9H6"/>